<dbReference type="Pfam" id="PF00501">
    <property type="entry name" value="AMP-binding"/>
    <property type="match status" value="3"/>
</dbReference>
<dbReference type="EMBL" id="LHQQ01000344">
    <property type="protein sequence ID" value="KOS37192.1"/>
    <property type="molecule type" value="Genomic_DNA"/>
</dbReference>
<comment type="caution">
    <text evidence="6">The sequence shown here is derived from an EMBL/GenBank/DDBJ whole genome shotgun (WGS) entry which is preliminary data.</text>
</comment>
<feature type="domain" description="Carrier" evidence="5">
    <location>
        <begin position="3326"/>
        <end position="3400"/>
    </location>
</feature>
<keyword evidence="7" id="KW-1185">Reference proteome</keyword>
<evidence type="ECO:0000256" key="4">
    <source>
        <dbReference type="ARBA" id="ARBA00022737"/>
    </source>
</evidence>
<dbReference type="FunFam" id="3.30.300.30:FF:000084">
    <property type="entry name" value="Enniatin synthase"/>
    <property type="match status" value="1"/>
</dbReference>
<evidence type="ECO:0000256" key="1">
    <source>
        <dbReference type="ARBA" id="ARBA00022450"/>
    </source>
</evidence>
<dbReference type="SUPFAM" id="SSF47336">
    <property type="entry name" value="ACP-like"/>
    <property type="match status" value="3"/>
</dbReference>
<dbReference type="SUPFAM" id="SSF52777">
    <property type="entry name" value="CoA-dependent acyltransferases"/>
    <property type="match status" value="6"/>
</dbReference>
<feature type="domain" description="Carrier" evidence="5">
    <location>
        <begin position="759"/>
        <end position="835"/>
    </location>
</feature>
<dbReference type="GO" id="GO:0005737">
    <property type="term" value="C:cytoplasm"/>
    <property type="evidence" value="ECO:0007669"/>
    <property type="project" value="TreeGrafter"/>
</dbReference>
<dbReference type="Pfam" id="PF13193">
    <property type="entry name" value="AMP-binding_C"/>
    <property type="match status" value="1"/>
</dbReference>
<keyword evidence="1" id="KW-0596">Phosphopantetheine</keyword>
<reference evidence="6 7" key="1">
    <citation type="submission" date="2015-08" db="EMBL/GenBank/DDBJ databases">
        <title>Genome sequencing of Penicillium nordicum.</title>
        <authorList>
            <person name="Nguyen H.D."/>
            <person name="Seifert K.A."/>
        </authorList>
    </citation>
    <scope>NUCLEOTIDE SEQUENCE [LARGE SCALE GENOMIC DNA]</scope>
    <source>
        <strain evidence="6 7">DAOMC 185683</strain>
    </source>
</reference>
<dbReference type="CDD" id="cd05918">
    <property type="entry name" value="A_NRPS_SidN3_like"/>
    <property type="match status" value="1"/>
</dbReference>
<dbReference type="PROSITE" id="PS00455">
    <property type="entry name" value="AMP_BINDING"/>
    <property type="match status" value="3"/>
</dbReference>
<dbReference type="InterPro" id="IPR029063">
    <property type="entry name" value="SAM-dependent_MTases_sf"/>
</dbReference>
<dbReference type="Gene3D" id="3.40.50.150">
    <property type="entry name" value="Vaccinia Virus protein VP39"/>
    <property type="match status" value="1"/>
</dbReference>
<dbReference type="GO" id="GO:0031177">
    <property type="term" value="F:phosphopantetheine binding"/>
    <property type="evidence" value="ECO:0007669"/>
    <property type="project" value="InterPro"/>
</dbReference>
<dbReference type="GO" id="GO:0043041">
    <property type="term" value="P:amino acid activation for nonribosomal peptide biosynthetic process"/>
    <property type="evidence" value="ECO:0007669"/>
    <property type="project" value="TreeGrafter"/>
</dbReference>
<dbReference type="GO" id="GO:0044550">
    <property type="term" value="P:secondary metabolite biosynthetic process"/>
    <property type="evidence" value="ECO:0007669"/>
    <property type="project" value="TreeGrafter"/>
</dbReference>
<dbReference type="GO" id="GO:0017000">
    <property type="term" value="P:antibiotic biosynthetic process"/>
    <property type="evidence" value="ECO:0007669"/>
    <property type="project" value="UniProtKB-ARBA"/>
</dbReference>
<dbReference type="Pfam" id="PF00550">
    <property type="entry name" value="PP-binding"/>
    <property type="match status" value="3"/>
</dbReference>
<dbReference type="InterPro" id="IPR000873">
    <property type="entry name" value="AMP-dep_synth/lig_dom"/>
</dbReference>
<sequence>MRPVVATAMAYNDETNGIFPGLVDGLQEDEAAQVSDLGPLLVNAIERFCEDTGTKRQAFMRTIWPIVIRPFLEADVVCFDFWDHHDHGPSLPKAIQANIPPDASVVEVLKGGFPANREDASCNGQTPCHNTAVILVQEIAGADKSKLLVMAEQGSYALCMVGQVSNRGNLMGLSLVYKTSALSLRYGENISSTITEVVEGILANSNQCIKDLNLFSPMNRSQVSRWNSKEIPSKSPSIVGVIHKHACERPHHPAICAWDGVLSYADLDTLTTWWASQLHELGVGPESMVPIMMDSSKWMVVAELSVLKAGGAFVPIDPLQPDKRVQDIVQQVNPTVALSSERLRQRLSSLFGGTIIVCEEITSRLPTAIRAIPPRAAPEGTGYVLFTSGSTGHPKGCVVSHGALGNVVDQIRSLNINADSRVLQFASYGFGVSLIEIYCALGAGATICIPSKEDCLDNFNEVIDRMEVSWAILTPSAASSLTTPLVSLKTLVLAGEPMRSDLFHTWAHEVELVQAFGFTEWAGICCVSKPVVSLSDLKMVGTSPSANLWLVDPTDHNRLAPVGAVAELLVEGPALAKGYLNNSAQTSSAFVDDAAWLRSLGRERHIGTRLYKTGDLVQYCVDGSIKYVARKDTQVKIRGKRLELGEIEYQARQAGVSVDKVIAEAAVPENTQAPIVVAFVCSPSKNSLPARFERNVASIRSFLEDTLPDYMWPSIYLPLTEVPLTATGKTDRRALRTIIQTSSRKELEEQQTPTPTMVRPTTEPEVTLHRLFAETLKIEPSSFGINDSFVRLGGDSVTAMRLVNRSRQIDYKLTVQSILQHQSIASIALELEKIRVATSSSSSSSSAGGYAAVPKTRYAGPVEQSFAQRRLWFLDQLHPGSTWYLLPFATRLRGQLNLSALEVALGALVERHEPLRTTFDHKDGIDVQIIHPPKRGPLDIIDMIGSDEQAITEALRTEQSTAFDLAFEPGWRTLVFRLGPEDHVLSIVMHHIISDGWSVDILRKELSLFYSAALRGQSPLFRIKPLPTHYRDFSNWQRQLGEDKIRSQVEYWVQELEGSKPAELLSDKKRPATLSGAAGFQNVNISGKLYRNLQLFCKSRQVTPYNVLLAAFRAAQYRLTGAEDVIIGTPTANRNREELEGLIGFFVNLQCIRTSIEHNESFRGLIQVIQSKLTMAFANQDVPFERIVTELQINRDLSRNPLIQLLFAVHSQKNLGQFSIEGVHAESLSVSASSRFDLEFHLYQGEDCLEGEILFSRDLFEPQTISVLLSVFCDILQHGLSQPDTPIVRIPLTEVPAIYRNKGLPAIDETSGYPSASIVELFQDQVNCQPDKVAVKDTSMQLTYHQLNTRSDHLAAYLMNKSFAPENLVGVLANRGCETIIAFLGILMARLAYLPLDVKSPPARLDTVLSCVPSCRLVLLGPDVECPALSQVDVEFIPISDALESGVAQIQLDSALLPGPTSLAYVLFTSGSTGKPKGVMVQHDGIVRLTKSTNIITPEKAAGVMAHATNITFDLSAWEIYTPLLNGGTLICVDAITRLDYRQLGEVFLREEVTLAILTPVMLKQCLIESPSTVGYLEMLFVCGDRLDPPDAMRARELVKGNGKVINAYGPTENSVFSTIYIVQKDEQYVNGVPIGRAITHSGAYVMDPSLCLVPAGVMGELVVTGDGVARGYTDPGLDAGRFVAVDIPGNLETKAYRTGDYARYRPSDGELEFFGRMDQQVKIRGHRIELIEVEHVLVQHKEVSDAVTVVQQRQGPSQEPELVSFVTVQGSLKSQDLQAWVENRLPSYMVPQAIVVLDLMPVNSSGKVDRQALSRRDDIAVRQESTTSKVPPRDALECALCEEFKLVLGAEVGITDSFFKVGGHSLIATRIASRVTKRFNVQVTVREIFEFPTIAGLAGRIRSCVGSTTYVPISPVGYSRPLQLSYAQGRLWVLHQLHPGQAWYHMPFAVRLRGPLDLDALWSAFSTIARRHDILRTTFRDDAGVAVQVVHPSEPLERLNVVDMSQGHDMDLAAVLRHEQTAPFDLTAAPGWRVAVICLGGEDHVLSLVVHHVLCDGWSVSIIQRELATVYAAAVCGQPPLSECLNPLPIQYHDFARWQRGVEQARQHDQQLDYWVSQLEGSRPAAFLCDKPRPAVFSGPTGRQQISITGSAYTELMLFCKTYQVTPFVVLLTAFRITHYRLTGSTDAAIGMPIANRNRQELEDLIGCFVNLQCIRIPIADQAFHQLVQQVHATIMAASANQDVPFEQIVGKLQKERDLSRNPLVQLVFAVHSELDLADFYLQGVKTEPLDFLPPLRFDMEFHLYQKDGALEGYMLYAESLFTSATMEVIQSTFYAVLQCGVSQPLAMPDSFLLRADSDSDDLTSVQCSDYPRDSSVVEIFQQEVAARPDHVAVKDSSIQLTYSELNYQSDRVASWLASRSLPDEAPVAVLANRSCETIVAFLGILKANLAYLPLDARAPAARIETIISSISTCTLLLMGSDIRYHGTLPDGITATPIAEAKMQPVQILVQPSATSLAYIMFTSGSTGKPKGVMVEHRGIVRLVKDSNVLGEAEAANPIAHLSNLAFDASTWEIYAPLLNGGTVICVELMTVLNHDALAQVFREENIRIAMFTPALLKRCLTDSPAMIAMLDTLLAGGDRLDPPDVVKARQLVKCRMLNAYGPTENTVFSTIYCIPPGDLDLFVNGVPIGQTLSNSGACVVDRALRPVPIGVIGELVVTGDGLARGYTDPGLNEGRFVTIKLGAEPVRGYRTGDIVRCRPDDHQLEYFGRADHQVKIRGHRIELGEIDHSLLAHSYVREAITILRERDDQGLDPELVSFITLQGVEDMLFVEDGQNQDDGRGQMEAWKDLFDTDIYDLAGVQSKDLGKDFVGWKSMYDGEMIDKAEMTEWLNDTINTLCNGAPPGRVFEVGTGTGMILFNILDGLQSYIGLEPSGKAVGFVQAAAKTVPSLEGKLTLHEGTADNIPTIESSATGSTDLAIINSVAQYFPSPQYLLQVVEDLVKVQGAKCIFFGDMRSYALYEEFQVSKALHTRESNVDLHHFKQQMAEAVCMEEELLVDPAFFTALPSRLPHLIAHVEILPKRMLATNELSCYRYAAVLHTTCRQAEPLPVHAVAGGDWVDFSASKMTRPSLLEHLQQRPDASVVAISNIPYSKTMLERLTLDLVNDGLDEQIGRVDLLDALRKRGNGSPSLAPVDLVELATPTGFQVEISWARQHSQRGGLDAIFHRIKPSHQGARVLFQFPTDHQKRQFHRLSNNPSKLLSNRRMETWVQRALQDTLPSYMVPKMVRILNRLPVNNNGKVDRKALGNIFAAPVHRLAVGGGDAPHDELEQVLLAEFTKALGSEIGTSDGLFDHGGHSLMAMKLVTEINRRLHTAVRIGDVFASPTVVGLAEKIRSSQYSPEETVPSSPFSLVGSDKLGQLKMGLTPSKVADMLPVTDTQAWFLDRWNQVSLRFTIRGEIDVDQLQAACLAVTQRHSILRTVFTYIGGRPVQVILRALDVPFIHHSTAISASQSESEFYGSMHIDASPVSLEVFTGFQLISHSSTEHSFVIQLSHAQYDGFSLPLLLDGIKSAYHGNMLPPASSANFSDYVYGCANFSSSDAIRFWRDYMQGASLTSLFYLSPPRNNTATDRDAKGTAVNDLPPSPPGITFATLVNAAFAYTLAQRASSDDVTFGLVLNTRDIPIQGVETILGPCINRTPLRVQLHPDQTVSDLCQHVHDKYAAISRHGHIELSDIITKCTNWPPASEFGCLINHIPADSIPPFQLGGATVSPVSMDTHVTLPSQILIRSIVSGGKWEVQVLTSSMEMDDSEAASLAARIVETVKTFSRAPDATLSSFLLGKLSEQAKLVWTSRHSGRMRSSETNSG</sequence>
<name>A0A0M9WAB0_9EURO</name>
<dbReference type="PANTHER" id="PTHR45527:SF1">
    <property type="entry name" value="FATTY ACID SYNTHASE"/>
    <property type="match status" value="1"/>
</dbReference>
<dbReference type="InterPro" id="IPR001242">
    <property type="entry name" value="Condensation_dom"/>
</dbReference>
<dbReference type="InterPro" id="IPR029058">
    <property type="entry name" value="AB_hydrolase_fold"/>
</dbReference>
<evidence type="ECO:0000313" key="6">
    <source>
        <dbReference type="EMBL" id="KOS37192.1"/>
    </source>
</evidence>
<dbReference type="InterPro" id="IPR036736">
    <property type="entry name" value="ACP-like_sf"/>
</dbReference>
<dbReference type="GO" id="GO:0016874">
    <property type="term" value="F:ligase activity"/>
    <property type="evidence" value="ECO:0007669"/>
    <property type="project" value="UniProtKB-KW"/>
</dbReference>
<proteinExistence type="predicted"/>
<keyword evidence="4" id="KW-0677">Repeat</keyword>
<keyword evidence="3" id="KW-0436">Ligase</keyword>
<protein>
    <recommendedName>
        <fullName evidence="5">Carrier domain-containing protein</fullName>
    </recommendedName>
</protein>
<dbReference type="PROSITE" id="PS50075">
    <property type="entry name" value="CARRIER"/>
    <property type="match status" value="3"/>
</dbReference>
<dbReference type="InterPro" id="IPR010071">
    <property type="entry name" value="AA_adenyl_dom"/>
</dbReference>
<dbReference type="InterPro" id="IPR025110">
    <property type="entry name" value="AMP-bd_C"/>
</dbReference>
<dbReference type="NCBIfam" id="NF003417">
    <property type="entry name" value="PRK04813.1"/>
    <property type="match status" value="4"/>
</dbReference>
<dbReference type="FunFam" id="3.30.300.30:FF:000015">
    <property type="entry name" value="Nonribosomal peptide synthase SidD"/>
    <property type="match status" value="1"/>
</dbReference>
<dbReference type="Gene3D" id="3.40.50.980">
    <property type="match status" value="6"/>
</dbReference>
<keyword evidence="2" id="KW-0597">Phosphoprotein</keyword>
<evidence type="ECO:0000259" key="5">
    <source>
        <dbReference type="PROSITE" id="PS50075"/>
    </source>
</evidence>
<dbReference type="Pfam" id="PF00668">
    <property type="entry name" value="Condensation"/>
    <property type="match status" value="3"/>
</dbReference>
<dbReference type="Gene3D" id="3.30.559.10">
    <property type="entry name" value="Chloramphenicol acetyltransferase-like domain"/>
    <property type="match status" value="3"/>
</dbReference>
<dbReference type="Gene3D" id="2.30.38.10">
    <property type="entry name" value="Luciferase, Domain 3"/>
    <property type="match status" value="3"/>
</dbReference>
<evidence type="ECO:0000256" key="3">
    <source>
        <dbReference type="ARBA" id="ARBA00022598"/>
    </source>
</evidence>
<dbReference type="NCBIfam" id="TIGR01733">
    <property type="entry name" value="AA-adenyl-dom"/>
    <property type="match status" value="2"/>
</dbReference>
<dbReference type="Gene3D" id="3.40.50.1820">
    <property type="entry name" value="alpha/beta hydrolase"/>
    <property type="match status" value="1"/>
</dbReference>
<dbReference type="InterPro" id="IPR023213">
    <property type="entry name" value="CAT-like_dom_sf"/>
</dbReference>
<organism evidence="6 7">
    <name type="scientific">Penicillium nordicum</name>
    <dbReference type="NCBI Taxonomy" id="229535"/>
    <lineage>
        <taxon>Eukaryota</taxon>
        <taxon>Fungi</taxon>
        <taxon>Dikarya</taxon>
        <taxon>Ascomycota</taxon>
        <taxon>Pezizomycotina</taxon>
        <taxon>Eurotiomycetes</taxon>
        <taxon>Eurotiomycetidae</taxon>
        <taxon>Eurotiales</taxon>
        <taxon>Aspergillaceae</taxon>
        <taxon>Penicillium</taxon>
    </lineage>
</organism>
<dbReference type="Proteomes" id="UP000037696">
    <property type="component" value="Unassembled WGS sequence"/>
</dbReference>
<evidence type="ECO:0000256" key="2">
    <source>
        <dbReference type="ARBA" id="ARBA00022553"/>
    </source>
</evidence>
<dbReference type="SMART" id="SM00823">
    <property type="entry name" value="PKS_PP"/>
    <property type="match status" value="3"/>
</dbReference>
<dbReference type="SUPFAM" id="SSF56801">
    <property type="entry name" value="Acetyl-CoA synthetase-like"/>
    <property type="match status" value="3"/>
</dbReference>
<dbReference type="InterPro" id="IPR009081">
    <property type="entry name" value="PP-bd_ACP"/>
</dbReference>
<dbReference type="Gene3D" id="3.30.300.30">
    <property type="match status" value="4"/>
</dbReference>
<gene>
    <name evidence="6" type="ORF">ACN38_g12023</name>
</gene>
<dbReference type="SUPFAM" id="SSF53335">
    <property type="entry name" value="S-adenosyl-L-methionine-dependent methyltransferases"/>
    <property type="match status" value="1"/>
</dbReference>
<feature type="domain" description="Carrier" evidence="5">
    <location>
        <begin position="1832"/>
        <end position="1906"/>
    </location>
</feature>
<dbReference type="CDD" id="cd05930">
    <property type="entry name" value="A_NRPS"/>
    <property type="match status" value="2"/>
</dbReference>
<evidence type="ECO:0000313" key="7">
    <source>
        <dbReference type="Proteomes" id="UP000037696"/>
    </source>
</evidence>
<dbReference type="STRING" id="229535.A0A0M9WAB0"/>
<dbReference type="CDD" id="cd19542">
    <property type="entry name" value="CT_NRPS-like"/>
    <property type="match status" value="1"/>
</dbReference>
<dbReference type="InterPro" id="IPR045851">
    <property type="entry name" value="AMP-bd_C_sf"/>
</dbReference>
<dbReference type="Gene3D" id="3.30.559.30">
    <property type="entry name" value="Nonribosomal peptide synthetase, condensation domain"/>
    <property type="match status" value="3"/>
</dbReference>
<dbReference type="PROSITE" id="PS00012">
    <property type="entry name" value="PHOSPHOPANTETHEINE"/>
    <property type="match status" value="1"/>
</dbReference>
<dbReference type="OrthoDB" id="416786at2759"/>
<dbReference type="InterPro" id="IPR006162">
    <property type="entry name" value="Ppantetheine_attach_site"/>
</dbReference>
<dbReference type="InterPro" id="IPR020845">
    <property type="entry name" value="AMP-binding_CS"/>
</dbReference>
<dbReference type="Gene3D" id="1.10.1200.10">
    <property type="entry name" value="ACP-like"/>
    <property type="match status" value="2"/>
</dbReference>
<dbReference type="InterPro" id="IPR020806">
    <property type="entry name" value="PKS_PP-bd"/>
</dbReference>
<accession>A0A0M9WAB0</accession>
<dbReference type="CDD" id="cd19531">
    <property type="entry name" value="LCL_NRPS-like"/>
    <property type="match status" value="2"/>
</dbReference>
<dbReference type="GO" id="GO:0072330">
    <property type="term" value="P:monocarboxylic acid biosynthetic process"/>
    <property type="evidence" value="ECO:0007669"/>
    <property type="project" value="UniProtKB-ARBA"/>
</dbReference>
<dbReference type="PANTHER" id="PTHR45527">
    <property type="entry name" value="NONRIBOSOMAL PEPTIDE SYNTHETASE"/>
    <property type="match status" value="1"/>
</dbReference>